<dbReference type="SUPFAM" id="SSF51556">
    <property type="entry name" value="Metallo-dependent hydrolases"/>
    <property type="match status" value="1"/>
</dbReference>
<dbReference type="EMBL" id="BALE01000034">
    <property type="protein sequence ID" value="GAN54940.1"/>
    <property type="molecule type" value="Genomic_DNA"/>
</dbReference>
<dbReference type="InterPro" id="IPR001130">
    <property type="entry name" value="TatD-like"/>
</dbReference>
<comment type="caution">
    <text evidence="5">The sequence shown here is derived from an EMBL/GenBank/DDBJ whole genome shotgun (WGS) entry which is preliminary data.</text>
</comment>
<reference evidence="5 6" key="1">
    <citation type="submission" date="2012-10" db="EMBL/GenBank/DDBJ databases">
        <title>Genome sequencing of Tanticharoenia sakaeratensis NBRC 103193.</title>
        <authorList>
            <person name="Azuma Y."/>
            <person name="Hadano H."/>
            <person name="Hirakawa H."/>
            <person name="Matsushita K."/>
        </authorList>
    </citation>
    <scope>NUCLEOTIDE SEQUENCE [LARGE SCALE GENOMIC DNA]</scope>
    <source>
        <strain evidence="5 6">NBRC 103193</strain>
    </source>
</reference>
<dbReference type="FunFam" id="3.20.20.140:FF:000005">
    <property type="entry name" value="TatD family hydrolase"/>
    <property type="match status" value="1"/>
</dbReference>
<dbReference type="Pfam" id="PF01026">
    <property type="entry name" value="TatD_DNase"/>
    <property type="match status" value="1"/>
</dbReference>
<dbReference type="GO" id="GO:0046872">
    <property type="term" value="F:metal ion binding"/>
    <property type="evidence" value="ECO:0007669"/>
    <property type="project" value="UniProtKB-KW"/>
</dbReference>
<dbReference type="GO" id="GO:0005829">
    <property type="term" value="C:cytosol"/>
    <property type="evidence" value="ECO:0007669"/>
    <property type="project" value="TreeGrafter"/>
</dbReference>
<dbReference type="InterPro" id="IPR018228">
    <property type="entry name" value="DNase_TatD-rel_CS"/>
</dbReference>
<dbReference type="PANTHER" id="PTHR46124:SF2">
    <property type="entry name" value="D-AMINOACYL-TRNA DEACYLASE"/>
    <property type="match status" value="1"/>
</dbReference>
<dbReference type="OrthoDB" id="9810005at2"/>
<proteinExistence type="inferred from homology"/>
<evidence type="ECO:0000313" key="5">
    <source>
        <dbReference type="EMBL" id="GAN54940.1"/>
    </source>
</evidence>
<dbReference type="Gene3D" id="3.20.20.140">
    <property type="entry name" value="Metal-dependent hydrolases"/>
    <property type="match status" value="1"/>
</dbReference>
<dbReference type="GO" id="GO:0016788">
    <property type="term" value="F:hydrolase activity, acting on ester bonds"/>
    <property type="evidence" value="ECO:0007669"/>
    <property type="project" value="InterPro"/>
</dbReference>
<organism evidence="5 6">
    <name type="scientific">Tanticharoenia sakaeratensis NBRC 103193</name>
    <dbReference type="NCBI Taxonomy" id="1231623"/>
    <lineage>
        <taxon>Bacteria</taxon>
        <taxon>Pseudomonadati</taxon>
        <taxon>Pseudomonadota</taxon>
        <taxon>Alphaproteobacteria</taxon>
        <taxon>Acetobacterales</taxon>
        <taxon>Acetobacteraceae</taxon>
        <taxon>Tanticharoenia</taxon>
    </lineage>
</organism>
<name>A0A0D6MNG1_9PROT</name>
<dbReference type="CDD" id="cd01310">
    <property type="entry name" value="TatD_DNAse"/>
    <property type="match status" value="1"/>
</dbReference>
<dbReference type="GO" id="GO:0004536">
    <property type="term" value="F:DNA nuclease activity"/>
    <property type="evidence" value="ECO:0007669"/>
    <property type="project" value="InterPro"/>
</dbReference>
<evidence type="ECO:0000256" key="3">
    <source>
        <dbReference type="ARBA" id="ARBA00022801"/>
    </source>
</evidence>
<evidence type="ECO:0000256" key="1">
    <source>
        <dbReference type="ARBA" id="ARBA00009275"/>
    </source>
</evidence>
<dbReference type="InterPro" id="IPR015991">
    <property type="entry name" value="TatD/YcfH-like"/>
</dbReference>
<accession>A0A0D6MNG1</accession>
<dbReference type="PROSITE" id="PS01090">
    <property type="entry name" value="TATD_2"/>
    <property type="match status" value="1"/>
</dbReference>
<protein>
    <submittedName>
        <fullName evidence="5">Sec-independent protein translocase protein TatD</fullName>
    </submittedName>
</protein>
<keyword evidence="6" id="KW-1185">Reference proteome</keyword>
<dbReference type="InterPro" id="IPR032466">
    <property type="entry name" value="Metal_Hydrolase"/>
</dbReference>
<feature type="binding site" evidence="4">
    <location>
        <position position="9"/>
    </location>
    <ligand>
        <name>a divalent metal cation</name>
        <dbReference type="ChEBI" id="CHEBI:60240"/>
        <label>1</label>
    </ligand>
</feature>
<feature type="binding site" evidence="4">
    <location>
        <position position="156"/>
    </location>
    <ligand>
        <name>a divalent metal cation</name>
        <dbReference type="ChEBI" id="CHEBI:60240"/>
        <label>2</label>
    </ligand>
</feature>
<feature type="binding site" evidence="4">
    <location>
        <position position="7"/>
    </location>
    <ligand>
        <name>a divalent metal cation</name>
        <dbReference type="ChEBI" id="CHEBI:60240"/>
        <label>1</label>
    </ligand>
</feature>
<gene>
    <name evidence="5" type="ORF">Tasa_034_024</name>
</gene>
<dbReference type="STRING" id="1231623.Tasa_034_024"/>
<keyword evidence="2 4" id="KW-0479">Metal-binding</keyword>
<dbReference type="NCBIfam" id="TIGR00010">
    <property type="entry name" value="YchF/TatD family DNA exonuclease"/>
    <property type="match status" value="1"/>
</dbReference>
<comment type="similarity">
    <text evidence="1">Belongs to the metallo-dependent hydrolases superfamily. TatD-type hydrolase family.</text>
</comment>
<evidence type="ECO:0000256" key="2">
    <source>
        <dbReference type="ARBA" id="ARBA00022723"/>
    </source>
</evidence>
<keyword evidence="3" id="KW-0378">Hydrolase</keyword>
<sequence length="260" mass="27881">MTWFDSHCHLDMLDDPAAALIRARDMGVGGAITIGTRLWTASRQRALCDLDTPNFRVWAAVGTHPDHVAEGPVATEAAILAAADHPGVVALGESGLDYFHGAEDVRPLQADSFRAHIAAARTSGLPLVIHARAADEDVAAILRDEHGRGAFPFLLHCFASGPALAETALSLGGYISFSGLLTFPKCGEIRDVARVVPADRLLVETDSPFLAPVPRRGKHNEPGYVAYTAHRLAQERGVEPDALADTIARNMHRLFSRMAA</sequence>
<dbReference type="PIRSF" id="PIRSF005902">
    <property type="entry name" value="DNase_TatD"/>
    <property type="match status" value="1"/>
</dbReference>
<feature type="binding site" evidence="4">
    <location>
        <position position="206"/>
    </location>
    <ligand>
        <name>a divalent metal cation</name>
        <dbReference type="ChEBI" id="CHEBI:60240"/>
        <label>1</label>
    </ligand>
</feature>
<dbReference type="AlphaFoldDB" id="A0A0D6MNG1"/>
<feature type="binding site" evidence="4">
    <location>
        <position position="93"/>
    </location>
    <ligand>
        <name>a divalent metal cation</name>
        <dbReference type="ChEBI" id="CHEBI:60240"/>
        <label>1</label>
    </ligand>
</feature>
<dbReference type="PROSITE" id="PS01091">
    <property type="entry name" value="TATD_3"/>
    <property type="match status" value="1"/>
</dbReference>
<dbReference type="Proteomes" id="UP000032679">
    <property type="component" value="Unassembled WGS sequence"/>
</dbReference>
<evidence type="ECO:0000313" key="6">
    <source>
        <dbReference type="Proteomes" id="UP000032679"/>
    </source>
</evidence>
<feature type="binding site" evidence="4">
    <location>
        <position position="130"/>
    </location>
    <ligand>
        <name>a divalent metal cation</name>
        <dbReference type="ChEBI" id="CHEBI:60240"/>
        <label>2</label>
    </ligand>
</feature>
<dbReference type="PANTHER" id="PTHR46124">
    <property type="entry name" value="D-AMINOACYL-TRNA DEACYLASE"/>
    <property type="match status" value="1"/>
</dbReference>
<evidence type="ECO:0000256" key="4">
    <source>
        <dbReference type="PIRSR" id="PIRSR005902-1"/>
    </source>
</evidence>
<dbReference type="RefSeq" id="WP_048849676.1">
    <property type="nucleotide sequence ID" value="NZ_BALE01000034.1"/>
</dbReference>